<feature type="transmembrane region" description="Helical" evidence="2">
    <location>
        <begin position="338"/>
        <end position="355"/>
    </location>
</feature>
<evidence type="ECO:0000259" key="3">
    <source>
        <dbReference type="PROSITE" id="PS50042"/>
    </source>
</evidence>
<proteinExistence type="predicted"/>
<dbReference type="InterPro" id="IPR050866">
    <property type="entry name" value="CNG_cation_channel"/>
</dbReference>
<evidence type="ECO:0000313" key="5">
    <source>
        <dbReference type="Proteomes" id="UP001153714"/>
    </source>
</evidence>
<keyword evidence="1" id="KW-0407">Ion channel</keyword>
<dbReference type="GO" id="GO:0005221">
    <property type="term" value="F:intracellularly cyclic nucleotide-activated monoatomic cation channel activity"/>
    <property type="evidence" value="ECO:0007669"/>
    <property type="project" value="InterPro"/>
</dbReference>
<reference evidence="4" key="1">
    <citation type="submission" date="2021-12" db="EMBL/GenBank/DDBJ databases">
        <authorList>
            <person name="King R."/>
        </authorList>
    </citation>
    <scope>NUCLEOTIDE SEQUENCE</scope>
</reference>
<dbReference type="InterPro" id="IPR014710">
    <property type="entry name" value="RmlC-like_jellyroll"/>
</dbReference>
<evidence type="ECO:0000256" key="2">
    <source>
        <dbReference type="SAM" id="Phobius"/>
    </source>
</evidence>
<organism evidence="4 5">
    <name type="scientific">Diatraea saccharalis</name>
    <name type="common">sugarcane borer</name>
    <dbReference type="NCBI Taxonomy" id="40085"/>
    <lineage>
        <taxon>Eukaryota</taxon>
        <taxon>Metazoa</taxon>
        <taxon>Ecdysozoa</taxon>
        <taxon>Arthropoda</taxon>
        <taxon>Hexapoda</taxon>
        <taxon>Insecta</taxon>
        <taxon>Pterygota</taxon>
        <taxon>Neoptera</taxon>
        <taxon>Endopterygota</taxon>
        <taxon>Lepidoptera</taxon>
        <taxon>Glossata</taxon>
        <taxon>Ditrysia</taxon>
        <taxon>Pyraloidea</taxon>
        <taxon>Crambidae</taxon>
        <taxon>Crambinae</taxon>
        <taxon>Diatraea</taxon>
    </lineage>
</organism>
<keyword evidence="1" id="KW-1071">Ligand-gated ion channel</keyword>
<dbReference type="Proteomes" id="UP001153714">
    <property type="component" value="Chromosome 12"/>
</dbReference>
<dbReference type="GO" id="GO:0005249">
    <property type="term" value="F:voltage-gated potassium channel activity"/>
    <property type="evidence" value="ECO:0007669"/>
    <property type="project" value="TreeGrafter"/>
</dbReference>
<dbReference type="GO" id="GO:0044877">
    <property type="term" value="F:protein-containing complex binding"/>
    <property type="evidence" value="ECO:0007669"/>
    <property type="project" value="TreeGrafter"/>
</dbReference>
<keyword evidence="5" id="KW-1185">Reference proteome</keyword>
<sequence length="406" mass="47131">MYWHKQKAVSATQLLPTYPPTLPNAIYTDIYFEATQRSRLLCDLSYEFLSKLAKKMHTVLYIPGDAVIKRSSKKSTMIFIAYGDVQMLSAEDDMTAVLRMTRGTTLAGCAGGVPVACSRAYCEIRAATFCITHVLSTRDLWHEVLKHVRYQSQAFVILSSLYEHLDRVKGHYLLKMPEQVKHKSSILHFKRNLMALKEATDDEGNQLLRRRDTFLEIAGTYIMRNTHPYYLVFKKEVPVEFRFFDYVVTMLYILDLIVHLSTGANVEEGVPITFVQTSSLQMRSHWFALDVLGTLPIFEFVYSGHFAGINKLLRLPKLFRLLKSLEEICVYHSHVLRFLYYTLLLLIACYLIAALQQGFMCFQFDYCLVNNFTHSPYWVNEPLDEDTIDRRLMFGLYWAINMITFT</sequence>
<accession>A0A9N9QWE7</accession>
<dbReference type="AlphaFoldDB" id="A0A9N9QWE7"/>
<dbReference type="EMBL" id="OU893343">
    <property type="protein sequence ID" value="CAG9784716.1"/>
    <property type="molecule type" value="Genomic_DNA"/>
</dbReference>
<name>A0A9N9QWE7_9NEOP</name>
<keyword evidence="2" id="KW-1133">Transmembrane helix</keyword>
<dbReference type="InterPro" id="IPR018490">
    <property type="entry name" value="cNMP-bd_dom_sf"/>
</dbReference>
<dbReference type="PANTHER" id="PTHR45638">
    <property type="entry name" value="CYCLIC NUCLEOTIDE-GATED CATION CHANNEL SUBUNIT A"/>
    <property type="match status" value="1"/>
</dbReference>
<feature type="domain" description="Cyclic nucleotide-binding" evidence="3">
    <location>
        <begin position="40"/>
        <end position="107"/>
    </location>
</feature>
<dbReference type="InterPro" id="IPR000595">
    <property type="entry name" value="cNMP-bd_dom"/>
</dbReference>
<reference evidence="4" key="2">
    <citation type="submission" date="2022-10" db="EMBL/GenBank/DDBJ databases">
        <authorList>
            <consortium name="ENA_rothamsted_submissions"/>
            <consortium name="culmorum"/>
            <person name="King R."/>
        </authorList>
    </citation>
    <scope>NUCLEOTIDE SEQUENCE</scope>
</reference>
<dbReference type="PROSITE" id="PS50042">
    <property type="entry name" value="CNMP_BINDING_3"/>
    <property type="match status" value="1"/>
</dbReference>
<evidence type="ECO:0000313" key="4">
    <source>
        <dbReference type="EMBL" id="CAG9784716.1"/>
    </source>
</evidence>
<keyword evidence="2" id="KW-0812">Transmembrane</keyword>
<dbReference type="SUPFAM" id="SSF51206">
    <property type="entry name" value="cAMP-binding domain-like"/>
    <property type="match status" value="1"/>
</dbReference>
<gene>
    <name evidence="4" type="ORF">DIATSA_LOCUS2790</name>
</gene>
<dbReference type="SUPFAM" id="SSF81324">
    <property type="entry name" value="Voltage-gated potassium channels"/>
    <property type="match status" value="1"/>
</dbReference>
<dbReference type="OrthoDB" id="421226at2759"/>
<keyword evidence="2" id="KW-0472">Membrane</keyword>
<dbReference type="PANTHER" id="PTHR45638:SF19">
    <property type="entry name" value="CYCLIC NUCLEOTIDE-BINDING DOMAIN-CONTAINING PROTEIN"/>
    <property type="match status" value="1"/>
</dbReference>
<evidence type="ECO:0000256" key="1">
    <source>
        <dbReference type="ARBA" id="ARBA00023286"/>
    </source>
</evidence>
<keyword evidence="1" id="KW-0813">Transport</keyword>
<protein>
    <recommendedName>
        <fullName evidence="3">Cyclic nucleotide-binding domain-containing protein</fullName>
    </recommendedName>
</protein>
<dbReference type="Gene3D" id="2.60.120.10">
    <property type="entry name" value="Jelly Rolls"/>
    <property type="match status" value="1"/>
</dbReference>
<dbReference type="Gene3D" id="1.10.287.70">
    <property type="match status" value="1"/>
</dbReference>
<keyword evidence="1" id="KW-0406">Ion transport</keyword>